<name>A0A1N6E543_9RHOB</name>
<evidence type="ECO:0000256" key="1">
    <source>
        <dbReference type="SAM" id="MobiDB-lite"/>
    </source>
</evidence>
<sequence length="233" mass="25405">MWIGGRAMDGENSSQIAISLFRDTTTNQWFVERVEFNLGATRTRTSFTVPQPLGQAFTAEFLEQLQPLLPTSHDRGLLADSQAHVAIAHLSLAGIRVAAQAAFDGIQKVWVRFQRAFGSVQAMLLPRHRTEQAAENALHYVAATALLDLLLPCLDMLRLDLPASAAPDLAAERVSARLGTLQAKKHDLEFYVGLLTRYIARSPAPETGATLPEPDRGASALQGFRLPGPIAVR</sequence>
<dbReference type="AlphaFoldDB" id="A0A1N6E543"/>
<dbReference type="Proteomes" id="UP000184932">
    <property type="component" value="Unassembled WGS sequence"/>
</dbReference>
<reference evidence="3" key="1">
    <citation type="submission" date="2016-11" db="EMBL/GenBank/DDBJ databases">
        <authorList>
            <person name="Varghese N."/>
            <person name="Submissions S."/>
        </authorList>
    </citation>
    <scope>NUCLEOTIDE SEQUENCE [LARGE SCALE GENOMIC DNA]</scope>
    <source>
        <strain evidence="3">DSM 29440</strain>
    </source>
</reference>
<evidence type="ECO:0000313" key="2">
    <source>
        <dbReference type="EMBL" id="SIN78129.1"/>
    </source>
</evidence>
<proteinExistence type="predicted"/>
<organism evidence="2 3">
    <name type="scientific">Vannielia litorea</name>
    <dbReference type="NCBI Taxonomy" id="1217970"/>
    <lineage>
        <taxon>Bacteria</taxon>
        <taxon>Pseudomonadati</taxon>
        <taxon>Pseudomonadota</taxon>
        <taxon>Alphaproteobacteria</taxon>
        <taxon>Rhodobacterales</taxon>
        <taxon>Paracoccaceae</taxon>
        <taxon>Vannielia</taxon>
    </lineage>
</organism>
<protein>
    <submittedName>
        <fullName evidence="2">Uncharacterized protein</fullName>
    </submittedName>
</protein>
<evidence type="ECO:0000313" key="3">
    <source>
        <dbReference type="Proteomes" id="UP000184932"/>
    </source>
</evidence>
<keyword evidence="3" id="KW-1185">Reference proteome</keyword>
<gene>
    <name evidence="2" type="ORF">SAMN05444002_0343</name>
</gene>
<feature type="region of interest" description="Disordered" evidence="1">
    <location>
        <begin position="205"/>
        <end position="233"/>
    </location>
</feature>
<dbReference type="EMBL" id="FSRL01000001">
    <property type="protein sequence ID" value="SIN78129.1"/>
    <property type="molecule type" value="Genomic_DNA"/>
</dbReference>
<dbReference type="STRING" id="1217970.SAMN05444002_0343"/>
<accession>A0A1N6E543</accession>